<dbReference type="InterPro" id="IPR050618">
    <property type="entry name" value="Ubq-SigPath_Reg"/>
</dbReference>
<dbReference type="Proteomes" id="UP001396334">
    <property type="component" value="Unassembled WGS sequence"/>
</dbReference>
<protein>
    <recommendedName>
        <fullName evidence="1">CTLH/CRA C-terminal to LisH motif domain-containing protein</fullName>
    </recommendedName>
</protein>
<evidence type="ECO:0000313" key="3">
    <source>
        <dbReference type="Proteomes" id="UP001396334"/>
    </source>
</evidence>
<evidence type="ECO:0000259" key="1">
    <source>
        <dbReference type="Pfam" id="PF10607"/>
    </source>
</evidence>
<dbReference type="EMBL" id="JBBPBN010000011">
    <property type="protein sequence ID" value="KAK9028872.1"/>
    <property type="molecule type" value="Genomic_DNA"/>
</dbReference>
<dbReference type="PANTHER" id="PTHR12864">
    <property type="entry name" value="RAN BINDING PROTEIN 9-RELATED"/>
    <property type="match status" value="1"/>
</dbReference>
<feature type="domain" description="CTLH/CRA C-terminal to LisH motif" evidence="1">
    <location>
        <begin position="51"/>
        <end position="163"/>
    </location>
</feature>
<gene>
    <name evidence="2" type="ORF">V6N11_026008</name>
</gene>
<dbReference type="Pfam" id="PF10607">
    <property type="entry name" value="CTLH"/>
    <property type="match status" value="1"/>
</dbReference>
<accession>A0ABR2SUF2</accession>
<dbReference type="InterPro" id="IPR024964">
    <property type="entry name" value="CTLH/CRA"/>
</dbReference>
<comment type="caution">
    <text evidence="2">The sequence shown here is derived from an EMBL/GenBank/DDBJ whole genome shotgun (WGS) entry which is preliminary data.</text>
</comment>
<organism evidence="2 3">
    <name type="scientific">Hibiscus sabdariffa</name>
    <name type="common">roselle</name>
    <dbReference type="NCBI Taxonomy" id="183260"/>
    <lineage>
        <taxon>Eukaryota</taxon>
        <taxon>Viridiplantae</taxon>
        <taxon>Streptophyta</taxon>
        <taxon>Embryophyta</taxon>
        <taxon>Tracheophyta</taxon>
        <taxon>Spermatophyta</taxon>
        <taxon>Magnoliopsida</taxon>
        <taxon>eudicotyledons</taxon>
        <taxon>Gunneridae</taxon>
        <taxon>Pentapetalae</taxon>
        <taxon>rosids</taxon>
        <taxon>malvids</taxon>
        <taxon>Malvales</taxon>
        <taxon>Malvaceae</taxon>
        <taxon>Malvoideae</taxon>
        <taxon>Hibiscus</taxon>
    </lineage>
</organism>
<evidence type="ECO:0000313" key="2">
    <source>
        <dbReference type="EMBL" id="KAK9028872.1"/>
    </source>
</evidence>
<keyword evidence="3" id="KW-1185">Reference proteome</keyword>
<proteinExistence type="predicted"/>
<sequence>MTCIALVSYLVHNCFKETAESFIACTGTKQPSDYLEDIEKRKRTFQLDALEGIELTEQLAANLPEKTKDLHLIFQAFILWSLYALGNEALEFVQMKLNLFGNWKEQKYVEKLQVVKTLPLLYDFMAMLVNEEPEKSPMFHLLSSKYQQHVAENLNGAILAIERLIKPTTAFRQCLNQEHAKDTMPGVGFSFEYLIVPSPN</sequence>
<name>A0ABR2SUF2_9ROSI</name>
<reference evidence="2 3" key="1">
    <citation type="journal article" date="2024" name="G3 (Bethesda)">
        <title>Genome assembly of Hibiscus sabdariffa L. provides insights into metabolisms of medicinal natural products.</title>
        <authorList>
            <person name="Kim T."/>
        </authorList>
    </citation>
    <scope>NUCLEOTIDE SEQUENCE [LARGE SCALE GENOMIC DNA]</scope>
    <source>
        <strain evidence="2">TK-2024</strain>
        <tissue evidence="2">Old leaves</tissue>
    </source>
</reference>